<proteinExistence type="predicted"/>
<evidence type="ECO:0000313" key="2">
    <source>
        <dbReference type="EMBL" id="EYC26877.1"/>
    </source>
</evidence>
<dbReference type="OrthoDB" id="5864341at2759"/>
<dbReference type="AlphaFoldDB" id="A0A016VIL4"/>
<feature type="transmembrane region" description="Helical" evidence="1">
    <location>
        <begin position="55"/>
        <end position="76"/>
    </location>
</feature>
<comment type="caution">
    <text evidence="2">The sequence shown here is derived from an EMBL/GenBank/DDBJ whole genome shotgun (WGS) entry which is preliminary data.</text>
</comment>
<name>A0A016VIL4_9BILA</name>
<dbReference type="EMBL" id="JARK01001345">
    <property type="protein sequence ID" value="EYC26877.1"/>
    <property type="molecule type" value="Genomic_DNA"/>
</dbReference>
<dbReference type="Proteomes" id="UP000024635">
    <property type="component" value="Unassembled WGS sequence"/>
</dbReference>
<evidence type="ECO:0000313" key="3">
    <source>
        <dbReference type="Proteomes" id="UP000024635"/>
    </source>
</evidence>
<feature type="transmembrane region" description="Helical" evidence="1">
    <location>
        <begin position="12"/>
        <end position="34"/>
    </location>
</feature>
<keyword evidence="1" id="KW-1133">Transmembrane helix</keyword>
<evidence type="ECO:0000256" key="1">
    <source>
        <dbReference type="SAM" id="Phobius"/>
    </source>
</evidence>
<keyword evidence="1" id="KW-0812">Transmembrane</keyword>
<sequence>MLYLPDPVASAHLALVLLWRILLYLQAVPHLAAVDYGKDRGGASARSATQRLRCVMGMQINMLTQVWLVFLGYSVVMGSSSRQNYICNENTNYECDCAQCWDTVAATESLDWITVSLMECPLRFNDTTIRKRIANWINEECGASLNCGLRGQLGKNHVVVGHFECETEKNELRLVALLNDSQGLTQDNVLPAHLLGLVLQSREHLLSFLLHSEILAATVHRRLKGTPLSKTVTSSTALVAAVVLAAFLLLILLLIYFSQVYVNWGRIVKGEWHHKQYRKVPHVQYSSDRITVNGQICTRII</sequence>
<accession>A0A016VIL4</accession>
<protein>
    <submittedName>
        <fullName evidence="2">Uncharacterized protein</fullName>
    </submittedName>
</protein>
<feature type="transmembrane region" description="Helical" evidence="1">
    <location>
        <begin position="237"/>
        <end position="257"/>
    </location>
</feature>
<reference evidence="3" key="1">
    <citation type="journal article" date="2015" name="Nat. Genet.">
        <title>The genome and transcriptome of the zoonotic hookworm Ancylostoma ceylanicum identify infection-specific gene families.</title>
        <authorList>
            <person name="Schwarz E.M."/>
            <person name="Hu Y."/>
            <person name="Antoshechkin I."/>
            <person name="Miller M.M."/>
            <person name="Sternberg P.W."/>
            <person name="Aroian R.V."/>
        </authorList>
    </citation>
    <scope>NUCLEOTIDE SEQUENCE</scope>
    <source>
        <strain evidence="3">HY135</strain>
    </source>
</reference>
<keyword evidence="1" id="KW-0472">Membrane</keyword>
<gene>
    <name evidence="2" type="primary">Acey_s0009.g403</name>
    <name evidence="2" type="ORF">Y032_0009g403</name>
</gene>
<organism evidence="2 3">
    <name type="scientific">Ancylostoma ceylanicum</name>
    <dbReference type="NCBI Taxonomy" id="53326"/>
    <lineage>
        <taxon>Eukaryota</taxon>
        <taxon>Metazoa</taxon>
        <taxon>Ecdysozoa</taxon>
        <taxon>Nematoda</taxon>
        <taxon>Chromadorea</taxon>
        <taxon>Rhabditida</taxon>
        <taxon>Rhabditina</taxon>
        <taxon>Rhabditomorpha</taxon>
        <taxon>Strongyloidea</taxon>
        <taxon>Ancylostomatidae</taxon>
        <taxon>Ancylostomatinae</taxon>
        <taxon>Ancylostoma</taxon>
    </lineage>
</organism>
<keyword evidence="3" id="KW-1185">Reference proteome</keyword>